<dbReference type="EMBL" id="JANAVB010003999">
    <property type="protein sequence ID" value="KAJ6849067.1"/>
    <property type="molecule type" value="Genomic_DNA"/>
</dbReference>
<dbReference type="FunFam" id="3.80.10.10:FF:000400">
    <property type="entry name" value="Nuclear pore complex protein NUP107"/>
    <property type="match status" value="1"/>
</dbReference>
<name>A0AAX6I848_IRIPA</name>
<keyword evidence="9 13" id="KW-0472">Membrane</keyword>
<evidence type="ECO:0000256" key="2">
    <source>
        <dbReference type="ARBA" id="ARBA00022614"/>
    </source>
</evidence>
<evidence type="ECO:0000256" key="13">
    <source>
        <dbReference type="SAM" id="Phobius"/>
    </source>
</evidence>
<dbReference type="AlphaFoldDB" id="A0AAX6I848"/>
<dbReference type="InterPro" id="IPR050994">
    <property type="entry name" value="At_inactive_RLKs"/>
</dbReference>
<feature type="compositionally biased region" description="Polar residues" evidence="12">
    <location>
        <begin position="604"/>
        <end position="614"/>
    </location>
</feature>
<dbReference type="PROSITE" id="PS00107">
    <property type="entry name" value="PROTEIN_KINASE_ATP"/>
    <property type="match status" value="1"/>
</dbReference>
<proteinExistence type="predicted"/>
<keyword evidence="17" id="KW-1185">Reference proteome</keyword>
<dbReference type="SUPFAM" id="SSF56112">
    <property type="entry name" value="Protein kinase-like (PK-like)"/>
    <property type="match status" value="1"/>
</dbReference>
<evidence type="ECO:0000256" key="6">
    <source>
        <dbReference type="ARBA" id="ARBA00022741"/>
    </source>
</evidence>
<dbReference type="Gene3D" id="1.10.510.10">
    <property type="entry name" value="Transferase(Phosphotransferase) domain 1"/>
    <property type="match status" value="1"/>
</dbReference>
<feature type="region of interest" description="Disordered" evidence="12">
    <location>
        <begin position="585"/>
        <end position="614"/>
    </location>
</feature>
<comment type="caution">
    <text evidence="16">The sequence shown here is derived from an EMBL/GenBank/DDBJ whole genome shotgun (WGS) entry which is preliminary data.</text>
</comment>
<keyword evidence="4 14" id="KW-0732">Signal</keyword>
<feature type="transmembrane region" description="Helical" evidence="13">
    <location>
        <begin position="222"/>
        <end position="246"/>
    </location>
</feature>
<protein>
    <submittedName>
        <fullName evidence="16">Inactive receptor kinase isoform X1</fullName>
    </submittedName>
</protein>
<reference evidence="16" key="1">
    <citation type="journal article" date="2023" name="GigaByte">
        <title>Genome assembly of the bearded iris, Iris pallida Lam.</title>
        <authorList>
            <person name="Bruccoleri R.E."/>
            <person name="Oakeley E.J."/>
            <person name="Faust A.M.E."/>
            <person name="Altorfer M."/>
            <person name="Dessus-Babus S."/>
            <person name="Burckhardt D."/>
            <person name="Oertli M."/>
            <person name="Naumann U."/>
            <person name="Petersen F."/>
            <person name="Wong J."/>
        </authorList>
    </citation>
    <scope>NUCLEOTIDE SEQUENCE</scope>
    <source>
        <strain evidence="16">GSM-AAB239-AS_SAM_17_03QT</strain>
    </source>
</reference>
<keyword evidence="2" id="KW-0433">Leucine-rich repeat</keyword>
<dbReference type="PANTHER" id="PTHR48010">
    <property type="entry name" value="OS05G0588300 PROTEIN"/>
    <property type="match status" value="1"/>
</dbReference>
<evidence type="ECO:0000256" key="4">
    <source>
        <dbReference type="ARBA" id="ARBA00022729"/>
    </source>
</evidence>
<evidence type="ECO:0000256" key="14">
    <source>
        <dbReference type="SAM" id="SignalP"/>
    </source>
</evidence>
<evidence type="ECO:0000259" key="15">
    <source>
        <dbReference type="PROSITE" id="PS50011"/>
    </source>
</evidence>
<dbReference type="PRINTS" id="PR00019">
    <property type="entry name" value="LEURICHRPT"/>
</dbReference>
<evidence type="ECO:0000256" key="1">
    <source>
        <dbReference type="ARBA" id="ARBA00004162"/>
    </source>
</evidence>
<reference evidence="16" key="2">
    <citation type="submission" date="2023-04" db="EMBL/GenBank/DDBJ databases">
        <authorList>
            <person name="Bruccoleri R.E."/>
            <person name="Oakeley E.J."/>
            <person name="Faust A.-M."/>
            <person name="Dessus-Babus S."/>
            <person name="Altorfer M."/>
            <person name="Burckhardt D."/>
            <person name="Oertli M."/>
            <person name="Naumann U."/>
            <person name="Petersen F."/>
            <person name="Wong J."/>
        </authorList>
    </citation>
    <scope>NUCLEOTIDE SEQUENCE</scope>
    <source>
        <strain evidence="16">GSM-AAB239-AS_SAM_17_03QT</strain>
        <tissue evidence="16">Leaf</tissue>
    </source>
</reference>
<evidence type="ECO:0000313" key="16">
    <source>
        <dbReference type="EMBL" id="KAJ6849067.1"/>
    </source>
</evidence>
<dbReference type="GO" id="GO:0005886">
    <property type="term" value="C:plasma membrane"/>
    <property type="evidence" value="ECO:0007669"/>
    <property type="project" value="UniProtKB-SubCell"/>
</dbReference>
<comment type="subcellular location">
    <subcellularLocation>
        <location evidence="1">Cell membrane</location>
        <topology evidence="1">Single-pass membrane protein</topology>
    </subcellularLocation>
</comment>
<dbReference type="PANTHER" id="PTHR48010:SF6">
    <property type="entry name" value="OS01G0223600 PROTEIN"/>
    <property type="match status" value="1"/>
</dbReference>
<keyword evidence="16" id="KW-0675">Receptor</keyword>
<sequence length="614" mass="65747">MDCTVLVAVIVLSIASYVAPPAASADLASDRQALLDFASGTDHSRSLNWMDSTPVCTNWTGVGCRPDGSRVAAVRLPGARLSGALPPAALSRLTALEVLSLRSNNLSGRLPLDFSPWKNLTVLDLSSNGFTGGLPPSLSGLARLTSLDLSNNSLSGGLPDLRLPELRFLDLSNNRLTGSVPAPLLKFPRSSFSGNQLTPVLPSIPSLPSENPRPAKKLGEPAILGIAAAGGFAALLVALYVFVVLLRRKKEGGGFVSGKAARKASSSYSRCSERAVGGSGDDERNRLVFFDGCSFVFDLEDLLRASAEVLGKGTFGTAYRALLEDATTVVVKRLKEVGVGRREFEQQMEAVGRVRHENVAELRAYYYSKDERLMVYDFYARGSVSALLHGKRGEDRNPLDWETRVKIALGAARGVAHIHNENGGKLVHGNIKSSNVFLNTQGFGCVSDLGLSSLSANPVVPRVSRTAGYRAPEVVDARRTTQASDVYSFGVLVLELLTGKSPVQITGGGDEVVHLVRWVQSVVREEWTAEVFDAGLMGYPNIEEELVEMLQIGMACVVRMPEQRPKMADVVRMIEDVRRFDTGIRPSVEARAGESGGTTPGPVQGSTGTASPVQ</sequence>
<keyword evidence="8 13" id="KW-1133">Transmembrane helix</keyword>
<feature type="domain" description="Protein kinase" evidence="15">
    <location>
        <begin position="304"/>
        <end position="580"/>
    </location>
</feature>
<keyword evidence="3 13" id="KW-0812">Transmembrane</keyword>
<evidence type="ECO:0000256" key="7">
    <source>
        <dbReference type="ARBA" id="ARBA00022840"/>
    </source>
</evidence>
<feature type="binding site" evidence="11">
    <location>
        <position position="332"/>
    </location>
    <ligand>
        <name>ATP</name>
        <dbReference type="ChEBI" id="CHEBI:30616"/>
    </ligand>
</feature>
<gene>
    <name evidence="16" type="ORF">M6B38_271315</name>
</gene>
<evidence type="ECO:0000256" key="12">
    <source>
        <dbReference type="SAM" id="MobiDB-lite"/>
    </source>
</evidence>
<dbReference type="PROSITE" id="PS50011">
    <property type="entry name" value="PROTEIN_KINASE_DOM"/>
    <property type="match status" value="1"/>
</dbReference>
<accession>A0AAX6I848</accession>
<dbReference type="GO" id="GO:0005524">
    <property type="term" value="F:ATP binding"/>
    <property type="evidence" value="ECO:0007669"/>
    <property type="project" value="UniProtKB-UniRule"/>
</dbReference>
<dbReference type="InterPro" id="IPR001245">
    <property type="entry name" value="Ser-Thr/Tyr_kinase_cat_dom"/>
</dbReference>
<evidence type="ECO:0000256" key="10">
    <source>
        <dbReference type="ARBA" id="ARBA00023180"/>
    </source>
</evidence>
<keyword evidence="10" id="KW-0325">Glycoprotein</keyword>
<dbReference type="InterPro" id="IPR001611">
    <property type="entry name" value="Leu-rich_rpt"/>
</dbReference>
<dbReference type="Gene3D" id="3.30.200.20">
    <property type="entry name" value="Phosphorylase Kinase, domain 1"/>
    <property type="match status" value="1"/>
</dbReference>
<dbReference type="SUPFAM" id="SSF52058">
    <property type="entry name" value="L domain-like"/>
    <property type="match status" value="1"/>
</dbReference>
<dbReference type="Pfam" id="PF13855">
    <property type="entry name" value="LRR_8"/>
    <property type="match status" value="1"/>
</dbReference>
<feature type="chain" id="PRO_5043466809" evidence="14">
    <location>
        <begin position="25"/>
        <end position="614"/>
    </location>
</feature>
<keyword evidence="5" id="KW-0677">Repeat</keyword>
<dbReference type="Pfam" id="PF07714">
    <property type="entry name" value="PK_Tyr_Ser-Thr"/>
    <property type="match status" value="1"/>
</dbReference>
<dbReference type="InterPro" id="IPR017441">
    <property type="entry name" value="Protein_kinase_ATP_BS"/>
</dbReference>
<dbReference type="InterPro" id="IPR013210">
    <property type="entry name" value="LRR_N_plant-typ"/>
</dbReference>
<dbReference type="GO" id="GO:0004672">
    <property type="term" value="F:protein kinase activity"/>
    <property type="evidence" value="ECO:0007669"/>
    <property type="project" value="InterPro"/>
</dbReference>
<organism evidence="16 17">
    <name type="scientific">Iris pallida</name>
    <name type="common">Sweet iris</name>
    <dbReference type="NCBI Taxonomy" id="29817"/>
    <lineage>
        <taxon>Eukaryota</taxon>
        <taxon>Viridiplantae</taxon>
        <taxon>Streptophyta</taxon>
        <taxon>Embryophyta</taxon>
        <taxon>Tracheophyta</taxon>
        <taxon>Spermatophyta</taxon>
        <taxon>Magnoliopsida</taxon>
        <taxon>Liliopsida</taxon>
        <taxon>Asparagales</taxon>
        <taxon>Iridaceae</taxon>
        <taxon>Iridoideae</taxon>
        <taxon>Irideae</taxon>
        <taxon>Iris</taxon>
    </lineage>
</organism>
<evidence type="ECO:0000256" key="3">
    <source>
        <dbReference type="ARBA" id="ARBA00022692"/>
    </source>
</evidence>
<evidence type="ECO:0000256" key="11">
    <source>
        <dbReference type="PROSITE-ProRule" id="PRU10141"/>
    </source>
</evidence>
<dbReference type="Proteomes" id="UP001140949">
    <property type="component" value="Unassembled WGS sequence"/>
</dbReference>
<dbReference type="InterPro" id="IPR011009">
    <property type="entry name" value="Kinase-like_dom_sf"/>
</dbReference>
<dbReference type="Pfam" id="PF00560">
    <property type="entry name" value="LRR_1"/>
    <property type="match status" value="1"/>
</dbReference>
<dbReference type="InterPro" id="IPR000719">
    <property type="entry name" value="Prot_kinase_dom"/>
</dbReference>
<keyword evidence="16" id="KW-0808">Transferase</keyword>
<dbReference type="InterPro" id="IPR032675">
    <property type="entry name" value="LRR_dom_sf"/>
</dbReference>
<dbReference type="Gene3D" id="3.80.10.10">
    <property type="entry name" value="Ribonuclease Inhibitor"/>
    <property type="match status" value="1"/>
</dbReference>
<dbReference type="FunFam" id="3.30.200.20:FF:000307">
    <property type="entry name" value="pollen receptor-like kinase 1"/>
    <property type="match status" value="1"/>
</dbReference>
<evidence type="ECO:0000256" key="8">
    <source>
        <dbReference type="ARBA" id="ARBA00022989"/>
    </source>
</evidence>
<keyword evidence="16" id="KW-0418">Kinase</keyword>
<evidence type="ECO:0000256" key="9">
    <source>
        <dbReference type="ARBA" id="ARBA00023136"/>
    </source>
</evidence>
<feature type="signal peptide" evidence="14">
    <location>
        <begin position="1"/>
        <end position="24"/>
    </location>
</feature>
<evidence type="ECO:0000313" key="17">
    <source>
        <dbReference type="Proteomes" id="UP001140949"/>
    </source>
</evidence>
<keyword evidence="7 11" id="KW-0067">ATP-binding</keyword>
<dbReference type="FunFam" id="1.10.510.10:FF:000095">
    <property type="entry name" value="protein STRUBBELIG-RECEPTOR FAMILY 8"/>
    <property type="match status" value="1"/>
</dbReference>
<evidence type="ECO:0000256" key="5">
    <source>
        <dbReference type="ARBA" id="ARBA00022737"/>
    </source>
</evidence>
<keyword evidence="6 11" id="KW-0547">Nucleotide-binding</keyword>
<dbReference type="Pfam" id="PF08263">
    <property type="entry name" value="LRRNT_2"/>
    <property type="match status" value="1"/>
</dbReference>